<dbReference type="OrthoDB" id="7960540at2"/>
<dbReference type="EMBL" id="CP000301">
    <property type="protein sequence ID" value="ABD89988.1"/>
    <property type="molecule type" value="Genomic_DNA"/>
</dbReference>
<sequence>MALSAEELSEIGALLGAPEADPQIVAELRRQFPKLSLTRCDASDMADETAFREYPLFDLYLVDGMEHCWKLTSDPARATGLVVVPHRLAA</sequence>
<dbReference type="RefSeq" id="WP_011474868.1">
    <property type="nucleotide sequence ID" value="NC_007925.1"/>
</dbReference>
<name>Q20XZ8_RHOPB</name>
<protein>
    <submittedName>
        <fullName evidence="1">Uncharacterized protein</fullName>
    </submittedName>
</protein>
<gene>
    <name evidence="1" type="ordered locus">RPC_4465</name>
</gene>
<dbReference type="eggNOG" id="ENOG50330S6">
    <property type="taxonomic scope" value="Bacteria"/>
</dbReference>
<dbReference type="AlphaFoldDB" id="Q20XZ8"/>
<organism evidence="1">
    <name type="scientific">Rhodopseudomonas palustris (strain BisB18)</name>
    <dbReference type="NCBI Taxonomy" id="316056"/>
    <lineage>
        <taxon>Bacteria</taxon>
        <taxon>Pseudomonadati</taxon>
        <taxon>Pseudomonadota</taxon>
        <taxon>Alphaproteobacteria</taxon>
        <taxon>Hyphomicrobiales</taxon>
        <taxon>Nitrobacteraceae</taxon>
        <taxon>Rhodopseudomonas</taxon>
    </lineage>
</organism>
<accession>Q20XZ8</accession>
<dbReference type="KEGG" id="rpc:RPC_4465"/>
<proteinExistence type="predicted"/>
<reference evidence="1" key="1">
    <citation type="submission" date="2006-03" db="EMBL/GenBank/DDBJ databases">
        <title>Complete sequence of Rhodopseudomonas palustris BisB18.</title>
        <authorList>
            <consortium name="US DOE Joint Genome Institute"/>
            <person name="Copeland A."/>
            <person name="Lucas S."/>
            <person name="Lapidus A."/>
            <person name="Barry K."/>
            <person name="Detter J.C."/>
            <person name="Glavina del Rio T."/>
            <person name="Hammon N."/>
            <person name="Israni S."/>
            <person name="Dalin E."/>
            <person name="Tice H."/>
            <person name="Pitluck S."/>
            <person name="Chain P."/>
            <person name="Malfatti S."/>
            <person name="Shin M."/>
            <person name="Vergez L."/>
            <person name="Schmutz J."/>
            <person name="Larimer F."/>
            <person name="Land M."/>
            <person name="Hauser L."/>
            <person name="Pelletier D.A."/>
            <person name="Kyrpides N."/>
            <person name="Anderson I."/>
            <person name="Oda Y."/>
            <person name="Harwood C.S."/>
            <person name="Richardson P."/>
        </authorList>
    </citation>
    <scope>NUCLEOTIDE SEQUENCE [LARGE SCALE GENOMIC DNA]</scope>
    <source>
        <strain evidence="1">BisB18</strain>
    </source>
</reference>
<evidence type="ECO:0000313" key="1">
    <source>
        <dbReference type="EMBL" id="ABD89988.1"/>
    </source>
</evidence>
<dbReference type="STRING" id="316056.RPC_4465"/>
<dbReference type="HOGENOM" id="CLU_184991_0_0_5"/>